<feature type="domain" description="Peptidoglycan binding" evidence="2">
    <location>
        <begin position="97"/>
        <end position="179"/>
    </location>
</feature>
<protein>
    <submittedName>
        <fullName evidence="3">N-acetylmuramidase</fullName>
    </submittedName>
</protein>
<keyword evidence="4" id="KW-1185">Reference proteome</keyword>
<reference evidence="3" key="1">
    <citation type="submission" date="2022-10" db="EMBL/GenBank/DDBJ databases">
        <title>Shewanella flava sp. nov, isolated from the estuary of the Fenhe River into the Yellow River.</title>
        <authorList>
            <person name="Li Y."/>
        </authorList>
    </citation>
    <scope>NUCLEOTIDE SEQUENCE</scope>
    <source>
        <strain evidence="3">FYR11-62</strain>
    </source>
</reference>
<comment type="caution">
    <text evidence="3">The sequence shown here is derived from an EMBL/GenBank/DDBJ whole genome shotgun (WGS) entry which is preliminary data.</text>
</comment>
<organism evidence="3 4">
    <name type="scientific">Shewanella subflava</name>
    <dbReference type="NCBI Taxonomy" id="2986476"/>
    <lineage>
        <taxon>Bacteria</taxon>
        <taxon>Pseudomonadati</taxon>
        <taxon>Pseudomonadota</taxon>
        <taxon>Gammaproteobacteria</taxon>
        <taxon>Alteromonadales</taxon>
        <taxon>Shewanellaceae</taxon>
        <taxon>Shewanella</taxon>
    </lineage>
</organism>
<dbReference type="EMBL" id="JAPDMX010000002">
    <property type="protein sequence ID" value="MCW3171215.1"/>
    <property type="molecule type" value="Genomic_DNA"/>
</dbReference>
<evidence type="ECO:0000313" key="3">
    <source>
        <dbReference type="EMBL" id="MCW3171215.1"/>
    </source>
</evidence>
<dbReference type="InterPro" id="IPR018537">
    <property type="entry name" value="Peptidoglycan-bd_3"/>
</dbReference>
<evidence type="ECO:0000259" key="1">
    <source>
        <dbReference type="Pfam" id="PF05838"/>
    </source>
</evidence>
<evidence type="ECO:0000313" key="4">
    <source>
        <dbReference type="Proteomes" id="UP001163714"/>
    </source>
</evidence>
<accession>A0ABT3I5K1</accession>
<proteinExistence type="predicted"/>
<feature type="domain" description="TtsA-like Glycoside hydrolase family 108" evidence="1">
    <location>
        <begin position="10"/>
        <end position="92"/>
    </location>
</feature>
<evidence type="ECO:0000259" key="2">
    <source>
        <dbReference type="Pfam" id="PF09374"/>
    </source>
</evidence>
<dbReference type="CDD" id="cd13926">
    <property type="entry name" value="N-acetylmuramidase_GH108"/>
    <property type="match status" value="1"/>
</dbReference>
<dbReference type="Pfam" id="PF05838">
    <property type="entry name" value="Glyco_hydro_108"/>
    <property type="match status" value="1"/>
</dbReference>
<dbReference type="Proteomes" id="UP001163714">
    <property type="component" value="Unassembled WGS sequence"/>
</dbReference>
<dbReference type="RefSeq" id="WP_264724682.1">
    <property type="nucleotide sequence ID" value="NZ_JAPDMX010000002.1"/>
</dbReference>
<dbReference type="InterPro" id="IPR008565">
    <property type="entry name" value="TtsA-like_GH18_dom"/>
</dbReference>
<gene>
    <name evidence="3" type="ORF">OHT75_01840</name>
</gene>
<dbReference type="Pfam" id="PF09374">
    <property type="entry name" value="PG_binding_3"/>
    <property type="match status" value="1"/>
</dbReference>
<dbReference type="Gene3D" id="1.20.141.10">
    <property type="entry name" value="Chitosanase, subunit A, domain 1"/>
    <property type="match status" value="1"/>
</dbReference>
<name>A0ABT3I5K1_9GAMM</name>
<dbReference type="InterPro" id="IPR023346">
    <property type="entry name" value="Lysozyme-like_dom_sf"/>
</dbReference>
<sequence length="182" mass="20493">MSQLKNRLIENLIEREGGYVNDPTDRGGETNYGITVNVARDYGYTGDMRHLPYELAFKIYQDSYWAPLKLDDISAISEDLTEQLFDFGVNSGVATAAKQLQTLLNVLNNQQTLYPDLVIDGALGSRTLLALQQYVAQRKLLGLLVLVEAVRGKRIAFCVDIAANDERQEKYSFGWLTRIVNL</sequence>
<dbReference type="SUPFAM" id="SSF53955">
    <property type="entry name" value="Lysozyme-like"/>
    <property type="match status" value="1"/>
</dbReference>